<feature type="compositionally biased region" description="Basic and acidic residues" evidence="1">
    <location>
        <begin position="1"/>
        <end position="14"/>
    </location>
</feature>
<organism evidence="2 3">
    <name type="scientific">Clostridium gallinarum</name>
    <dbReference type="NCBI Taxonomy" id="2762246"/>
    <lineage>
        <taxon>Bacteria</taxon>
        <taxon>Bacillati</taxon>
        <taxon>Bacillota</taxon>
        <taxon>Clostridia</taxon>
        <taxon>Eubacteriales</taxon>
        <taxon>Clostridiaceae</taxon>
        <taxon>Clostridium</taxon>
    </lineage>
</organism>
<reference evidence="2 3" key="1">
    <citation type="submission" date="2020-08" db="EMBL/GenBank/DDBJ databases">
        <title>A Genomic Blueprint of the Chicken Gut Microbiome.</title>
        <authorList>
            <person name="Gilroy R."/>
            <person name="Ravi A."/>
            <person name="Getino M."/>
            <person name="Pursley I."/>
            <person name="Horton D.L."/>
            <person name="Alikhan N.-F."/>
            <person name="Baker D."/>
            <person name="Gharbi K."/>
            <person name="Hall N."/>
            <person name="Watson M."/>
            <person name="Adriaenssens E.M."/>
            <person name="Foster-Nyarko E."/>
            <person name="Jarju S."/>
            <person name="Secka A."/>
            <person name="Antonio M."/>
            <person name="Oren A."/>
            <person name="Chaudhuri R."/>
            <person name="La Ragione R.M."/>
            <person name="Hildebrand F."/>
            <person name="Pallen M.J."/>
        </authorList>
    </citation>
    <scope>NUCLEOTIDE SEQUENCE [LARGE SCALE GENOMIC DNA]</scope>
    <source>
        <strain evidence="2 3">Sa3CUN1</strain>
    </source>
</reference>
<protein>
    <submittedName>
        <fullName evidence="2">Uncharacterized protein</fullName>
    </submittedName>
</protein>
<keyword evidence="3" id="KW-1185">Reference proteome</keyword>
<evidence type="ECO:0000313" key="2">
    <source>
        <dbReference type="EMBL" id="MBD7913593.1"/>
    </source>
</evidence>
<feature type="region of interest" description="Disordered" evidence="1">
    <location>
        <begin position="1"/>
        <end position="51"/>
    </location>
</feature>
<evidence type="ECO:0000256" key="1">
    <source>
        <dbReference type="SAM" id="MobiDB-lite"/>
    </source>
</evidence>
<comment type="caution">
    <text evidence="2">The sequence shown here is derived from an EMBL/GenBank/DDBJ whole genome shotgun (WGS) entry which is preliminary data.</text>
</comment>
<name>A0ABR8PZJ8_9CLOT</name>
<dbReference type="Proteomes" id="UP000640335">
    <property type="component" value="Unassembled WGS sequence"/>
</dbReference>
<proteinExistence type="predicted"/>
<accession>A0ABR8PZJ8</accession>
<dbReference type="RefSeq" id="WP_191747388.1">
    <property type="nucleotide sequence ID" value="NZ_JACSQZ010000001.1"/>
</dbReference>
<gene>
    <name evidence="2" type="ORF">H9660_00380</name>
</gene>
<sequence length="51" mass="5862">MKSENKKVHSEKNYLKNGSKTQNQYANNHYNFTTEKPGINESGIEAKKKGF</sequence>
<feature type="compositionally biased region" description="Polar residues" evidence="1">
    <location>
        <begin position="16"/>
        <end position="34"/>
    </location>
</feature>
<evidence type="ECO:0000313" key="3">
    <source>
        <dbReference type="Proteomes" id="UP000640335"/>
    </source>
</evidence>
<dbReference type="EMBL" id="JACSQZ010000001">
    <property type="protein sequence ID" value="MBD7913593.1"/>
    <property type="molecule type" value="Genomic_DNA"/>
</dbReference>